<accession>A0A4Y2RP69</accession>
<gene>
    <name evidence="2" type="ORF">AVEN_215990_1</name>
</gene>
<evidence type="ECO:0000313" key="2">
    <source>
        <dbReference type="EMBL" id="GBN77622.1"/>
    </source>
</evidence>
<organism evidence="2 3">
    <name type="scientific">Araneus ventricosus</name>
    <name type="common">Orbweaver spider</name>
    <name type="synonym">Epeira ventricosa</name>
    <dbReference type="NCBI Taxonomy" id="182803"/>
    <lineage>
        <taxon>Eukaryota</taxon>
        <taxon>Metazoa</taxon>
        <taxon>Ecdysozoa</taxon>
        <taxon>Arthropoda</taxon>
        <taxon>Chelicerata</taxon>
        <taxon>Arachnida</taxon>
        <taxon>Araneae</taxon>
        <taxon>Araneomorphae</taxon>
        <taxon>Entelegynae</taxon>
        <taxon>Araneoidea</taxon>
        <taxon>Araneidae</taxon>
        <taxon>Araneus</taxon>
    </lineage>
</organism>
<dbReference type="AlphaFoldDB" id="A0A4Y2RP69"/>
<evidence type="ECO:0000256" key="1">
    <source>
        <dbReference type="SAM" id="MobiDB-lite"/>
    </source>
</evidence>
<evidence type="ECO:0000313" key="3">
    <source>
        <dbReference type="Proteomes" id="UP000499080"/>
    </source>
</evidence>
<keyword evidence="3" id="KW-1185">Reference proteome</keyword>
<proteinExistence type="predicted"/>
<sequence length="93" mass="10663">MFKLDIHECSAPHHLERFTTLHYSISNNDQFAFHPFKSIDLGGSFTEAPKRTTSRFDPPTPPMLPLPPPNAPPTQVIYRPPRTIVFHFYGRMG</sequence>
<feature type="compositionally biased region" description="Pro residues" evidence="1">
    <location>
        <begin position="58"/>
        <end position="72"/>
    </location>
</feature>
<protein>
    <submittedName>
        <fullName evidence="2">Uncharacterized protein</fullName>
    </submittedName>
</protein>
<reference evidence="2 3" key="1">
    <citation type="journal article" date="2019" name="Sci. Rep.">
        <title>Orb-weaving spider Araneus ventricosus genome elucidates the spidroin gene catalogue.</title>
        <authorList>
            <person name="Kono N."/>
            <person name="Nakamura H."/>
            <person name="Ohtoshi R."/>
            <person name="Moran D.A.P."/>
            <person name="Shinohara A."/>
            <person name="Yoshida Y."/>
            <person name="Fujiwara M."/>
            <person name="Mori M."/>
            <person name="Tomita M."/>
            <person name="Arakawa K."/>
        </authorList>
    </citation>
    <scope>NUCLEOTIDE SEQUENCE [LARGE SCALE GENOMIC DNA]</scope>
</reference>
<dbReference type="Proteomes" id="UP000499080">
    <property type="component" value="Unassembled WGS sequence"/>
</dbReference>
<comment type="caution">
    <text evidence="2">The sequence shown here is derived from an EMBL/GenBank/DDBJ whole genome shotgun (WGS) entry which is preliminary data.</text>
</comment>
<feature type="region of interest" description="Disordered" evidence="1">
    <location>
        <begin position="47"/>
        <end position="77"/>
    </location>
</feature>
<dbReference type="EMBL" id="BGPR01017897">
    <property type="protein sequence ID" value="GBN77622.1"/>
    <property type="molecule type" value="Genomic_DNA"/>
</dbReference>
<name>A0A4Y2RP69_ARAVE</name>